<evidence type="ECO:0000313" key="2">
    <source>
        <dbReference type="Proteomes" id="UP001216329"/>
    </source>
</evidence>
<gene>
    <name evidence="1" type="ORF">P0Y58_13140</name>
</gene>
<evidence type="ECO:0000313" key="1">
    <source>
        <dbReference type="EMBL" id="WEK33328.1"/>
    </source>
</evidence>
<name>A0AAJ5WPG0_9PSED</name>
<protein>
    <submittedName>
        <fullName evidence="1">Uncharacterized protein</fullName>
    </submittedName>
</protein>
<organism evidence="1 2">
    <name type="scientific">Candidatus Pseudomonas phytovorans</name>
    <dbReference type="NCBI Taxonomy" id="3121377"/>
    <lineage>
        <taxon>Bacteria</taxon>
        <taxon>Pseudomonadati</taxon>
        <taxon>Pseudomonadota</taxon>
        <taxon>Gammaproteobacteria</taxon>
        <taxon>Pseudomonadales</taxon>
        <taxon>Pseudomonadaceae</taxon>
        <taxon>Pseudomonas</taxon>
    </lineage>
</organism>
<accession>A0AAJ5WPG0</accession>
<reference evidence="1" key="1">
    <citation type="submission" date="2023-03" db="EMBL/GenBank/DDBJ databases">
        <title>Andean soil-derived lignocellulolytic bacterial consortium as a source of novel taxa and putative plastic-active enzymes.</title>
        <authorList>
            <person name="Diaz-Garcia L."/>
            <person name="Chuvochina M."/>
            <person name="Feuerriegel G."/>
            <person name="Bunk B."/>
            <person name="Sproer C."/>
            <person name="Streit W.R."/>
            <person name="Rodriguez L.M."/>
            <person name="Overmann J."/>
            <person name="Jimenez D.J."/>
        </authorList>
    </citation>
    <scope>NUCLEOTIDE SEQUENCE</scope>
    <source>
        <strain evidence="1">MAG 876</strain>
    </source>
</reference>
<dbReference type="EMBL" id="CP119325">
    <property type="protein sequence ID" value="WEK33328.1"/>
    <property type="molecule type" value="Genomic_DNA"/>
</dbReference>
<proteinExistence type="predicted"/>
<dbReference type="Proteomes" id="UP001216329">
    <property type="component" value="Chromosome"/>
</dbReference>
<dbReference type="AlphaFoldDB" id="A0AAJ5WPG0"/>
<sequence length="27" mass="3107">MRYRPSARQPQPVFMATSHVGFRTVGE</sequence>